<dbReference type="SUPFAM" id="SSF53795">
    <property type="entry name" value="PEP carboxykinase-like"/>
    <property type="match status" value="1"/>
</dbReference>
<protein>
    <recommendedName>
        <fullName evidence="3">phosphoenolpyruvate carboxykinase (ATP)</fullName>
        <ecNumber evidence="3">4.1.1.49</ecNumber>
    </recommendedName>
</protein>
<keyword evidence="4" id="KW-0312">Gluconeogenesis</keyword>
<evidence type="ECO:0000256" key="4">
    <source>
        <dbReference type="ARBA" id="ARBA00022432"/>
    </source>
</evidence>
<dbReference type="PANTHER" id="PTHR30031">
    <property type="entry name" value="PHOSPHOENOLPYRUVATE CARBOXYKINASE ATP"/>
    <property type="match status" value="1"/>
</dbReference>
<dbReference type="NCBIfam" id="TIGR00224">
    <property type="entry name" value="pckA"/>
    <property type="match status" value="1"/>
</dbReference>
<dbReference type="eggNOG" id="ENOG502QQI5">
    <property type="taxonomic scope" value="Eukaryota"/>
</dbReference>
<accession>E1ZQ93</accession>
<dbReference type="PANTHER" id="PTHR30031:SF0">
    <property type="entry name" value="PHOSPHOENOLPYRUVATE CARBOXYKINASE (ATP)"/>
    <property type="match status" value="1"/>
</dbReference>
<gene>
    <name evidence="11" type="ORF">CHLNCDRAFT_139487</name>
</gene>
<keyword evidence="7" id="KW-0067">ATP-binding</keyword>
<evidence type="ECO:0000256" key="3">
    <source>
        <dbReference type="ARBA" id="ARBA00012363"/>
    </source>
</evidence>
<dbReference type="RefSeq" id="XP_005843995.1">
    <property type="nucleotide sequence ID" value="XM_005843933.1"/>
</dbReference>
<dbReference type="Gene3D" id="3.90.228.20">
    <property type="match status" value="1"/>
</dbReference>
<dbReference type="NCBIfam" id="NF006820">
    <property type="entry name" value="PRK09344.1-2"/>
    <property type="match status" value="1"/>
</dbReference>
<dbReference type="InterPro" id="IPR013035">
    <property type="entry name" value="PEP_carboxykinase_C"/>
</dbReference>
<dbReference type="OMA" id="KEDQICH"/>
<evidence type="ECO:0000313" key="11">
    <source>
        <dbReference type="EMBL" id="EFN51893.1"/>
    </source>
</evidence>
<dbReference type="PIRSF" id="PIRSF006294">
    <property type="entry name" value="PEP_crbxkin"/>
    <property type="match status" value="1"/>
</dbReference>
<dbReference type="NCBIfam" id="NF006821">
    <property type="entry name" value="PRK09344.1-3"/>
    <property type="match status" value="1"/>
</dbReference>
<dbReference type="GO" id="GO:0005829">
    <property type="term" value="C:cytosol"/>
    <property type="evidence" value="ECO:0007669"/>
    <property type="project" value="TreeGrafter"/>
</dbReference>
<keyword evidence="5" id="KW-0547">Nucleotide-binding</keyword>
<feature type="compositionally biased region" description="Basic and acidic residues" evidence="10">
    <location>
        <begin position="48"/>
        <end position="57"/>
    </location>
</feature>
<evidence type="ECO:0000313" key="12">
    <source>
        <dbReference type="Proteomes" id="UP000008141"/>
    </source>
</evidence>
<comment type="pathway">
    <text evidence="1">Carbohydrate biosynthesis; gluconeogenesis.</text>
</comment>
<evidence type="ECO:0000256" key="8">
    <source>
        <dbReference type="ARBA" id="ARBA00023239"/>
    </source>
</evidence>
<name>E1ZQ93_CHLVA</name>
<dbReference type="InterPro" id="IPR001272">
    <property type="entry name" value="PEP_carboxykinase_ATP"/>
</dbReference>
<dbReference type="OrthoDB" id="184182at2759"/>
<evidence type="ECO:0000256" key="1">
    <source>
        <dbReference type="ARBA" id="ARBA00004742"/>
    </source>
</evidence>
<dbReference type="CDD" id="cd00484">
    <property type="entry name" value="PEPCK_ATP"/>
    <property type="match status" value="1"/>
</dbReference>
<dbReference type="EMBL" id="GL433859">
    <property type="protein sequence ID" value="EFN51893.1"/>
    <property type="molecule type" value="Genomic_DNA"/>
</dbReference>
<keyword evidence="8" id="KW-0456">Lyase</keyword>
<organism evidence="12">
    <name type="scientific">Chlorella variabilis</name>
    <name type="common">Green alga</name>
    <dbReference type="NCBI Taxonomy" id="554065"/>
    <lineage>
        <taxon>Eukaryota</taxon>
        <taxon>Viridiplantae</taxon>
        <taxon>Chlorophyta</taxon>
        <taxon>core chlorophytes</taxon>
        <taxon>Trebouxiophyceae</taxon>
        <taxon>Chlorellales</taxon>
        <taxon>Chlorellaceae</taxon>
        <taxon>Chlorella clade</taxon>
        <taxon>Chlorella</taxon>
    </lineage>
</organism>
<dbReference type="InterPro" id="IPR008210">
    <property type="entry name" value="PEP_carboxykinase_N"/>
</dbReference>
<dbReference type="UniPathway" id="UPA00138"/>
<evidence type="ECO:0000256" key="5">
    <source>
        <dbReference type="ARBA" id="ARBA00022741"/>
    </source>
</evidence>
<dbReference type="HAMAP" id="MF_00453">
    <property type="entry name" value="PEPCK_ATP"/>
    <property type="match status" value="1"/>
</dbReference>
<reference evidence="11 12" key="1">
    <citation type="journal article" date="2010" name="Plant Cell">
        <title>The Chlorella variabilis NC64A genome reveals adaptation to photosymbiosis, coevolution with viruses, and cryptic sex.</title>
        <authorList>
            <person name="Blanc G."/>
            <person name="Duncan G."/>
            <person name="Agarkova I."/>
            <person name="Borodovsky M."/>
            <person name="Gurnon J."/>
            <person name="Kuo A."/>
            <person name="Lindquist E."/>
            <person name="Lucas S."/>
            <person name="Pangilinan J."/>
            <person name="Polle J."/>
            <person name="Salamov A."/>
            <person name="Terry A."/>
            <person name="Yamada T."/>
            <person name="Dunigan D.D."/>
            <person name="Grigoriev I.V."/>
            <person name="Claverie J.M."/>
            <person name="Van Etten J.L."/>
        </authorList>
    </citation>
    <scope>NUCLEOTIDE SEQUENCE [LARGE SCALE GENOMIC DNA]</scope>
    <source>
        <strain evidence="11 12">NC64A</strain>
    </source>
</reference>
<feature type="region of interest" description="Disordered" evidence="10">
    <location>
        <begin position="21"/>
        <end position="96"/>
    </location>
</feature>
<evidence type="ECO:0000256" key="9">
    <source>
        <dbReference type="ARBA" id="ARBA00047371"/>
    </source>
</evidence>
<dbReference type="GO" id="GO:0006094">
    <property type="term" value="P:gluconeogenesis"/>
    <property type="evidence" value="ECO:0007669"/>
    <property type="project" value="UniProtKB-UniPathway"/>
</dbReference>
<dbReference type="Gene3D" id="2.170.8.10">
    <property type="entry name" value="Phosphoenolpyruvate Carboxykinase, domain 2"/>
    <property type="match status" value="1"/>
</dbReference>
<dbReference type="Proteomes" id="UP000008141">
    <property type="component" value="Unassembled WGS sequence"/>
</dbReference>
<dbReference type="FunCoup" id="E1ZQ93">
    <property type="interactions" value="550"/>
</dbReference>
<comment type="similarity">
    <text evidence="2">Belongs to the phosphoenolpyruvate carboxykinase (ATP) family.</text>
</comment>
<dbReference type="STRING" id="554065.E1ZQ93"/>
<evidence type="ECO:0000256" key="10">
    <source>
        <dbReference type="SAM" id="MobiDB-lite"/>
    </source>
</evidence>
<dbReference type="SUPFAM" id="SSF68923">
    <property type="entry name" value="PEP carboxykinase N-terminal domain"/>
    <property type="match status" value="1"/>
</dbReference>
<keyword evidence="12" id="KW-1185">Reference proteome</keyword>
<feature type="compositionally biased region" description="Basic and acidic residues" evidence="10">
    <location>
        <begin position="21"/>
        <end position="31"/>
    </location>
</feature>
<dbReference type="Pfam" id="PF01293">
    <property type="entry name" value="PEPCK_ATP"/>
    <property type="match status" value="1"/>
</dbReference>
<dbReference type="AlphaFoldDB" id="E1ZQ93"/>
<feature type="compositionally biased region" description="Polar residues" evidence="10">
    <location>
        <begin position="59"/>
        <end position="68"/>
    </location>
</feature>
<keyword evidence="6" id="KW-0210">Decarboxylase</keyword>
<dbReference type="KEGG" id="cvr:CHLNCDRAFT_139487"/>
<sequence>MDGLPALSKLRLEAIDRQGSDVRQIAHDHAHPPRASDLAELQQLQKKSGRERDEAQEGRTAQSLSETLRSGARRAGPRVIRGEPHEGYTPISPRVSVTNTQGSGFVKAMSDAGLKPTIVYHNLSPAELYEKALQYEPSSHIVTGGALATISGAKTGRSPRDKRIVREPDSEADVWWGEGSPNYEMDERTFLLNRERAVDYLNQADRLYVCDGYACWDPAVRYRIRVVCGRPFHALFAHNLLIRPSEEELADHFGRPDFTIFNAGVFPANRHTSYMTSSTSVDISFAHREMVILGTQSCGEMKQGVFTLMNYWLPKRGILPLNSGCNVGQQGDVALYFGLSGTGKTTFSTDSERRLVGDDTLGWGETGVFNIEGGCYAKCIGLSKEREPGIHAALRFGAVLENVCFDEESREVDFDASSITENTRAAYPIEHMGNALVPCLAGHPRNAVFLCCDLFGVLPPVSRLSAAQALYYFMSGYTAKVAGTEQGITEPQATFSACYTSTSLVWHPTKYAAMLAAKLEQHGTHVWLVNTGWSAGGYGVGRRISLEHTRAIVAAIHSGELAAAERQTLPLFNLQAPTSCPGVPPELLLPSTTWVDKEAYSQQLVQLAALFVANFKKFEGGSRHMSEEEVRRIVEAGPSL</sequence>
<dbReference type="GO" id="GO:0005524">
    <property type="term" value="F:ATP binding"/>
    <property type="evidence" value="ECO:0007669"/>
    <property type="project" value="UniProtKB-KW"/>
</dbReference>
<evidence type="ECO:0000256" key="2">
    <source>
        <dbReference type="ARBA" id="ARBA00006052"/>
    </source>
</evidence>
<dbReference type="GO" id="GO:0004612">
    <property type="term" value="F:phosphoenolpyruvate carboxykinase (ATP) activity"/>
    <property type="evidence" value="ECO:0007669"/>
    <property type="project" value="UniProtKB-EC"/>
</dbReference>
<dbReference type="GeneID" id="17351420"/>
<comment type="catalytic activity">
    <reaction evidence="9">
        <text>oxaloacetate + ATP = phosphoenolpyruvate + ADP + CO2</text>
        <dbReference type="Rhea" id="RHEA:18617"/>
        <dbReference type="ChEBI" id="CHEBI:16452"/>
        <dbReference type="ChEBI" id="CHEBI:16526"/>
        <dbReference type="ChEBI" id="CHEBI:30616"/>
        <dbReference type="ChEBI" id="CHEBI:58702"/>
        <dbReference type="ChEBI" id="CHEBI:456216"/>
        <dbReference type="EC" id="4.1.1.49"/>
    </reaction>
</comment>
<proteinExistence type="inferred from homology"/>
<dbReference type="InParanoid" id="E1ZQ93"/>
<dbReference type="EC" id="4.1.1.49" evidence="3"/>
<evidence type="ECO:0000256" key="7">
    <source>
        <dbReference type="ARBA" id="ARBA00022840"/>
    </source>
</evidence>
<evidence type="ECO:0000256" key="6">
    <source>
        <dbReference type="ARBA" id="ARBA00022793"/>
    </source>
</evidence>
<dbReference type="Gene3D" id="3.40.449.10">
    <property type="entry name" value="Phosphoenolpyruvate Carboxykinase, domain 1"/>
    <property type="match status" value="1"/>
</dbReference>